<evidence type="ECO:0000313" key="3">
    <source>
        <dbReference type="EMBL" id="MFC3286321.1"/>
    </source>
</evidence>
<keyword evidence="2" id="KW-0472">Membrane</keyword>
<dbReference type="Proteomes" id="UP001595579">
    <property type="component" value="Unassembled WGS sequence"/>
</dbReference>
<organism evidence="3 4">
    <name type="scientific">Litchfieldella rifensis</name>
    <dbReference type="NCBI Taxonomy" id="762643"/>
    <lineage>
        <taxon>Bacteria</taxon>
        <taxon>Pseudomonadati</taxon>
        <taxon>Pseudomonadota</taxon>
        <taxon>Gammaproteobacteria</taxon>
        <taxon>Oceanospirillales</taxon>
        <taxon>Halomonadaceae</taxon>
        <taxon>Litchfieldella</taxon>
    </lineage>
</organism>
<dbReference type="EMBL" id="JBHRUG010000050">
    <property type="protein sequence ID" value="MFC3286321.1"/>
    <property type="molecule type" value="Genomic_DNA"/>
</dbReference>
<reference evidence="4" key="1">
    <citation type="journal article" date="2019" name="Int. J. Syst. Evol. Microbiol.">
        <title>The Global Catalogue of Microorganisms (GCM) 10K type strain sequencing project: providing services to taxonomists for standard genome sequencing and annotation.</title>
        <authorList>
            <consortium name="The Broad Institute Genomics Platform"/>
            <consortium name="The Broad Institute Genome Sequencing Center for Infectious Disease"/>
            <person name="Wu L."/>
            <person name="Ma J."/>
        </authorList>
    </citation>
    <scope>NUCLEOTIDE SEQUENCE [LARGE SCALE GENOMIC DNA]</scope>
    <source>
        <strain evidence="4">CECT 7698</strain>
    </source>
</reference>
<name>A0ABV7LW46_9GAMM</name>
<sequence>MSIFGKRKAGHSPRSTEVLERPEYGWIWKPLLILVVLYLLVTIVLGIWWSRPPASFDVAQATAVQRDENAEEGARAANPSAARGAVVTATLMTTVDTLLDKPGGYLRNDMLPPGLWLDNMPNWEYGVLLQARDLAQALAERDIGANSAFEEAHQQLMVDSRDWLYPSAEQRLERAVEALGGYLHDLSAGNGASFNANGDGLARWLDRVAGRLDVLTQRLSASVTERETLRNLDIDAEELTATPWYRIDDVFFEARGSGWALMHLLEAVERDFAAVLDAAGGNETLQRLVAELDMTQRRIWSPVILNGSGFGIFANHSLVMANYTARARDLAAELSANVSGVSVDEPSPAGGGQDASADQEAPESPMTREEGTAPGDASAEEPAASQEGEAQGATPEAGDASGSAGGNEPPGVTEEEASAPASEG</sequence>
<accession>A0ABV7LW46</accession>
<keyword evidence="2" id="KW-0812">Transmembrane</keyword>
<gene>
    <name evidence="3" type="ORF">ACFOEV_22190</name>
</gene>
<protein>
    <submittedName>
        <fullName evidence="3">DUF2333 family protein</fullName>
    </submittedName>
</protein>
<keyword evidence="4" id="KW-1185">Reference proteome</keyword>
<dbReference type="InterPro" id="IPR016936">
    <property type="entry name" value="UCP029693"/>
</dbReference>
<evidence type="ECO:0000256" key="2">
    <source>
        <dbReference type="SAM" id="Phobius"/>
    </source>
</evidence>
<dbReference type="Pfam" id="PF10095">
    <property type="entry name" value="DUF2333"/>
    <property type="match status" value="1"/>
</dbReference>
<proteinExistence type="predicted"/>
<evidence type="ECO:0000313" key="4">
    <source>
        <dbReference type="Proteomes" id="UP001595579"/>
    </source>
</evidence>
<feature type="region of interest" description="Disordered" evidence="1">
    <location>
        <begin position="340"/>
        <end position="424"/>
    </location>
</feature>
<comment type="caution">
    <text evidence="3">The sequence shown here is derived from an EMBL/GenBank/DDBJ whole genome shotgun (WGS) entry which is preliminary data.</text>
</comment>
<feature type="transmembrane region" description="Helical" evidence="2">
    <location>
        <begin position="31"/>
        <end position="49"/>
    </location>
</feature>
<dbReference type="RefSeq" id="WP_386777267.1">
    <property type="nucleotide sequence ID" value="NZ_JBHRUG010000050.1"/>
</dbReference>
<keyword evidence="2" id="KW-1133">Transmembrane helix</keyword>
<evidence type="ECO:0000256" key="1">
    <source>
        <dbReference type="SAM" id="MobiDB-lite"/>
    </source>
</evidence>